<keyword evidence="2" id="KW-1185">Reference proteome</keyword>
<dbReference type="RefSeq" id="WP_112782167.1">
    <property type="nucleotide sequence ID" value="NZ_CP030041.1"/>
</dbReference>
<dbReference type="OrthoDB" id="822648at2"/>
<sequence>MADNIDLLIQKMCDKQEDEAFIYADKLAEIGGEEVLYKLIEVLKGEDYESAYLAARGLSAMEQNEAALDPLLEVIHDKSNKMRNGNFVQALEGFDLSGSFVDILRIYLFGNFKSSTLAKEYLDYTEFDITPRVIRKAEKHWHHFQNNSANDQAFEIKKQEVEDIMTDLKGMFEEE</sequence>
<gene>
    <name evidence="1" type="ORF">DN752_00560</name>
</gene>
<dbReference type="KEGG" id="est:DN752_00560"/>
<evidence type="ECO:0000313" key="1">
    <source>
        <dbReference type="EMBL" id="AWW28746.1"/>
    </source>
</evidence>
<dbReference type="SUPFAM" id="SSF48371">
    <property type="entry name" value="ARM repeat"/>
    <property type="match status" value="1"/>
</dbReference>
<dbReference type="Proteomes" id="UP000248688">
    <property type="component" value="Chromosome"/>
</dbReference>
<evidence type="ECO:0000313" key="2">
    <source>
        <dbReference type="Proteomes" id="UP000248688"/>
    </source>
</evidence>
<organism evidence="1 2">
    <name type="scientific">Echinicola strongylocentroti</name>
    <dbReference type="NCBI Taxonomy" id="1795355"/>
    <lineage>
        <taxon>Bacteria</taxon>
        <taxon>Pseudomonadati</taxon>
        <taxon>Bacteroidota</taxon>
        <taxon>Cytophagia</taxon>
        <taxon>Cytophagales</taxon>
        <taxon>Cyclobacteriaceae</taxon>
        <taxon>Echinicola</taxon>
    </lineage>
</organism>
<dbReference type="InterPro" id="IPR011989">
    <property type="entry name" value="ARM-like"/>
</dbReference>
<dbReference type="InterPro" id="IPR016024">
    <property type="entry name" value="ARM-type_fold"/>
</dbReference>
<accession>A0A2Z4IDP5</accession>
<reference evidence="1 2" key="1">
    <citation type="submission" date="2018-06" db="EMBL/GenBank/DDBJ databases">
        <title>Echinicola strongylocentroti sp. nov., isolated from a sea urchin Strongylocentrotus intermedius.</title>
        <authorList>
            <person name="Bae S.S."/>
        </authorList>
    </citation>
    <scope>NUCLEOTIDE SEQUENCE [LARGE SCALE GENOMIC DNA]</scope>
    <source>
        <strain evidence="1 2">MEBiC08714</strain>
    </source>
</reference>
<protein>
    <submittedName>
        <fullName evidence="1">HEAT repeat domain-containing protein</fullName>
    </submittedName>
</protein>
<proteinExistence type="predicted"/>
<dbReference type="Gene3D" id="1.25.10.10">
    <property type="entry name" value="Leucine-rich Repeat Variant"/>
    <property type="match status" value="1"/>
</dbReference>
<dbReference type="EMBL" id="CP030041">
    <property type="protein sequence ID" value="AWW28746.1"/>
    <property type="molecule type" value="Genomic_DNA"/>
</dbReference>
<dbReference type="AlphaFoldDB" id="A0A2Z4IDP5"/>
<name>A0A2Z4IDP5_9BACT</name>